<accession>A0ABY7ZKS5</accession>
<name>A0ABY7ZKS5_9ACTN</name>
<proteinExistence type="predicted"/>
<dbReference type="SUPFAM" id="SSF54427">
    <property type="entry name" value="NTF2-like"/>
    <property type="match status" value="1"/>
</dbReference>
<evidence type="ECO:0000313" key="2">
    <source>
        <dbReference type="EMBL" id="WDZ83571.1"/>
    </source>
</evidence>
<dbReference type="Proteomes" id="UP001219605">
    <property type="component" value="Chromosome"/>
</dbReference>
<dbReference type="Gene3D" id="3.10.450.50">
    <property type="match status" value="1"/>
</dbReference>
<dbReference type="InterPro" id="IPR037401">
    <property type="entry name" value="SnoaL-like"/>
</dbReference>
<gene>
    <name evidence="2" type="ORF">PVK37_24365</name>
</gene>
<dbReference type="Pfam" id="PF13577">
    <property type="entry name" value="SnoaL_4"/>
    <property type="match status" value="1"/>
</dbReference>
<organism evidence="2 3">
    <name type="scientific">Micromonospora cathayae</name>
    <dbReference type="NCBI Taxonomy" id="3028804"/>
    <lineage>
        <taxon>Bacteria</taxon>
        <taxon>Bacillati</taxon>
        <taxon>Actinomycetota</taxon>
        <taxon>Actinomycetes</taxon>
        <taxon>Micromonosporales</taxon>
        <taxon>Micromonosporaceae</taxon>
        <taxon>Micromonospora</taxon>
    </lineage>
</organism>
<protein>
    <submittedName>
        <fullName evidence="2">Nuclear transport factor 2 family protein</fullName>
    </submittedName>
</protein>
<dbReference type="EMBL" id="CP118615">
    <property type="protein sequence ID" value="WDZ83571.1"/>
    <property type="molecule type" value="Genomic_DNA"/>
</dbReference>
<sequence>MTPRPAPAELYVEVQQFYARQMHLLDAGRLDEFAGTFTPDGSHQPSPDKPPAYGRADIVAAIRQFDERYRDDPVVRRHWFNMLCVAPDDDGSIRADYYALVVATRPGVQPIIPTSCLVHDVLHRVEGRLYVRSRRIDHDQSRVVQLAGASRG</sequence>
<evidence type="ECO:0000259" key="1">
    <source>
        <dbReference type="Pfam" id="PF13577"/>
    </source>
</evidence>
<dbReference type="RefSeq" id="WP_275030129.1">
    <property type="nucleotide sequence ID" value="NZ_CP118615.1"/>
</dbReference>
<feature type="domain" description="SnoaL-like" evidence="1">
    <location>
        <begin position="8"/>
        <end position="135"/>
    </location>
</feature>
<reference evidence="2 3" key="1">
    <citation type="submission" date="2023-02" db="EMBL/GenBank/DDBJ databases">
        <authorList>
            <person name="Mo P."/>
        </authorList>
    </citation>
    <scope>NUCLEOTIDE SEQUENCE [LARGE SCALE GENOMIC DNA]</scope>
    <source>
        <strain evidence="2 3">HUAS 3</strain>
    </source>
</reference>
<dbReference type="InterPro" id="IPR032710">
    <property type="entry name" value="NTF2-like_dom_sf"/>
</dbReference>
<keyword evidence="3" id="KW-1185">Reference proteome</keyword>
<evidence type="ECO:0000313" key="3">
    <source>
        <dbReference type="Proteomes" id="UP001219605"/>
    </source>
</evidence>